<accession>A0ABD1N7C2</accession>
<dbReference type="SUPFAM" id="SSF53448">
    <property type="entry name" value="Nucleotide-diphospho-sugar transferases"/>
    <property type="match status" value="1"/>
</dbReference>
<organism evidence="12 13">
    <name type="scientific">Flemingia macrophylla</name>
    <dbReference type="NCBI Taxonomy" id="520843"/>
    <lineage>
        <taxon>Eukaryota</taxon>
        <taxon>Viridiplantae</taxon>
        <taxon>Streptophyta</taxon>
        <taxon>Embryophyta</taxon>
        <taxon>Tracheophyta</taxon>
        <taxon>Spermatophyta</taxon>
        <taxon>Magnoliopsida</taxon>
        <taxon>eudicotyledons</taxon>
        <taxon>Gunneridae</taxon>
        <taxon>Pentapetalae</taxon>
        <taxon>rosids</taxon>
        <taxon>fabids</taxon>
        <taxon>Fabales</taxon>
        <taxon>Fabaceae</taxon>
        <taxon>Papilionoideae</taxon>
        <taxon>50 kb inversion clade</taxon>
        <taxon>NPAAA clade</taxon>
        <taxon>indigoferoid/millettioid clade</taxon>
        <taxon>Phaseoleae</taxon>
        <taxon>Flemingia</taxon>
    </lineage>
</organism>
<keyword evidence="10 11" id="KW-0961">Cell wall biogenesis/degradation</keyword>
<sequence length="90" mass="10390">MLTHVCTFQKLYISGVMHSLMLVSYNVVWIVVEVEGVTNETTSIVTKSRLRTFHIGFHHRMLISWDARHKLKSQIGKITTWECGVFVEAL</sequence>
<evidence type="ECO:0000256" key="5">
    <source>
        <dbReference type="ARBA" id="ARBA00022968"/>
    </source>
</evidence>
<proteinExistence type="inferred from homology"/>
<dbReference type="EMBL" id="JBGMDY010000002">
    <property type="protein sequence ID" value="KAL2343652.1"/>
    <property type="molecule type" value="Genomic_DNA"/>
</dbReference>
<comment type="subcellular location">
    <subcellularLocation>
        <location evidence="1 11">Golgi apparatus membrane</location>
        <topology evidence="1 11">Single-pass type II membrane protein</topology>
    </subcellularLocation>
</comment>
<evidence type="ECO:0000256" key="8">
    <source>
        <dbReference type="ARBA" id="ARBA00023136"/>
    </source>
</evidence>
<keyword evidence="6" id="KW-1133">Transmembrane helix</keyword>
<reference evidence="12 13" key="1">
    <citation type="submission" date="2024-08" db="EMBL/GenBank/DDBJ databases">
        <title>Insights into the chromosomal genome structure of Flemingia macrophylla.</title>
        <authorList>
            <person name="Ding Y."/>
            <person name="Zhao Y."/>
            <person name="Bi W."/>
            <person name="Wu M."/>
            <person name="Zhao G."/>
            <person name="Gong Y."/>
            <person name="Li W."/>
            <person name="Zhang P."/>
        </authorList>
    </citation>
    <scope>NUCLEOTIDE SEQUENCE [LARGE SCALE GENOMIC DNA]</scope>
    <source>
        <strain evidence="12">DYQJB</strain>
        <tissue evidence="12">Leaf</tissue>
    </source>
</reference>
<protein>
    <recommendedName>
        <fullName evidence="11">Glycosyltransferases</fullName>
        <ecNumber evidence="11">2.4.-.-</ecNumber>
    </recommendedName>
</protein>
<dbReference type="GO" id="GO:0000139">
    <property type="term" value="C:Golgi membrane"/>
    <property type="evidence" value="ECO:0007669"/>
    <property type="project" value="UniProtKB-SubCell"/>
</dbReference>
<evidence type="ECO:0000256" key="9">
    <source>
        <dbReference type="ARBA" id="ARBA00023180"/>
    </source>
</evidence>
<evidence type="ECO:0000313" key="12">
    <source>
        <dbReference type="EMBL" id="KAL2343652.1"/>
    </source>
</evidence>
<dbReference type="GO" id="GO:0016740">
    <property type="term" value="F:transferase activity"/>
    <property type="evidence" value="ECO:0007669"/>
    <property type="project" value="UniProtKB-KW"/>
</dbReference>
<evidence type="ECO:0000313" key="13">
    <source>
        <dbReference type="Proteomes" id="UP001603857"/>
    </source>
</evidence>
<keyword evidence="5 11" id="KW-0735">Signal-anchor</keyword>
<dbReference type="InterPro" id="IPR005027">
    <property type="entry name" value="Glyco_trans_43"/>
</dbReference>
<dbReference type="GO" id="GO:0071555">
    <property type="term" value="P:cell wall organization"/>
    <property type="evidence" value="ECO:0007669"/>
    <property type="project" value="UniProtKB-KW"/>
</dbReference>
<dbReference type="Proteomes" id="UP001603857">
    <property type="component" value="Unassembled WGS sequence"/>
</dbReference>
<evidence type="ECO:0000256" key="2">
    <source>
        <dbReference type="ARBA" id="ARBA00007706"/>
    </source>
</evidence>
<gene>
    <name evidence="12" type="ORF">Fmac_004937</name>
</gene>
<evidence type="ECO:0000256" key="1">
    <source>
        <dbReference type="ARBA" id="ARBA00004323"/>
    </source>
</evidence>
<dbReference type="AlphaFoldDB" id="A0ABD1N7C2"/>
<evidence type="ECO:0000256" key="3">
    <source>
        <dbReference type="ARBA" id="ARBA00022679"/>
    </source>
</evidence>
<dbReference type="InterPro" id="IPR029044">
    <property type="entry name" value="Nucleotide-diphossugar_trans"/>
</dbReference>
<comment type="function">
    <text evidence="11">Involved in the synthesis of glucuronoxylan hemicellulose in secondary cell walls.</text>
</comment>
<name>A0ABD1N7C2_9FABA</name>
<evidence type="ECO:0000256" key="7">
    <source>
        <dbReference type="ARBA" id="ARBA00023034"/>
    </source>
</evidence>
<evidence type="ECO:0000256" key="4">
    <source>
        <dbReference type="ARBA" id="ARBA00022692"/>
    </source>
</evidence>
<dbReference type="EC" id="2.4.-.-" evidence="11"/>
<keyword evidence="3 11" id="KW-0808">Transferase</keyword>
<comment type="similarity">
    <text evidence="2 11">Belongs to the glycosyltransferase 43 family.</text>
</comment>
<dbReference type="Pfam" id="PF03360">
    <property type="entry name" value="Glyco_transf_43"/>
    <property type="match status" value="1"/>
</dbReference>
<keyword evidence="13" id="KW-1185">Reference proteome</keyword>
<comment type="caution">
    <text evidence="12">The sequence shown here is derived from an EMBL/GenBank/DDBJ whole genome shotgun (WGS) entry which is preliminary data.</text>
</comment>
<evidence type="ECO:0000256" key="6">
    <source>
        <dbReference type="ARBA" id="ARBA00022989"/>
    </source>
</evidence>
<keyword evidence="8" id="KW-0472">Membrane</keyword>
<dbReference type="Gene3D" id="3.90.550.10">
    <property type="entry name" value="Spore Coat Polysaccharide Biosynthesis Protein SpsA, Chain A"/>
    <property type="match status" value="1"/>
</dbReference>
<evidence type="ECO:0000256" key="10">
    <source>
        <dbReference type="ARBA" id="ARBA00023316"/>
    </source>
</evidence>
<evidence type="ECO:0000256" key="11">
    <source>
        <dbReference type="RuleBase" id="RU363127"/>
    </source>
</evidence>
<keyword evidence="7 11" id="KW-0333">Golgi apparatus</keyword>
<keyword evidence="4" id="KW-0812">Transmembrane</keyword>
<keyword evidence="9" id="KW-0325">Glycoprotein</keyword>